<reference evidence="1" key="1">
    <citation type="submission" date="2022-11" db="EMBL/GenBank/DDBJ databases">
        <title>Marilongibacter aestuarii gen. nov., sp. nov., isolated from tidal flat sediment.</title>
        <authorList>
            <person name="Jiayan W."/>
        </authorList>
    </citation>
    <scope>NUCLEOTIDE SEQUENCE</scope>
    <source>
        <strain evidence="1">Z1-6</strain>
    </source>
</reference>
<evidence type="ECO:0000313" key="1">
    <source>
        <dbReference type="EMBL" id="MCY1723495.1"/>
    </source>
</evidence>
<dbReference type="RefSeq" id="WP_343335821.1">
    <property type="nucleotide sequence ID" value="NZ_JAPOHD010000069.1"/>
</dbReference>
<proteinExistence type="predicted"/>
<keyword evidence="2" id="KW-1185">Reference proteome</keyword>
<sequence length="91" mass="10744">MSELIEIKESSLSIRQRIEMIKYFEDGCERRKIPRVIRDDNAIYIVGYGFAPIISNNRMLKKYLVLGMTRQFVYGKGDLGLTLRMTTNFMW</sequence>
<dbReference type="EMBL" id="JAPOHD010000069">
    <property type="protein sequence ID" value="MCY1723495.1"/>
    <property type="molecule type" value="Genomic_DNA"/>
</dbReference>
<dbReference type="Proteomes" id="UP001145087">
    <property type="component" value="Unassembled WGS sequence"/>
</dbReference>
<organism evidence="1 2">
    <name type="scientific">Draconibacterium aestuarii</name>
    <dbReference type="NCBI Taxonomy" id="2998507"/>
    <lineage>
        <taxon>Bacteria</taxon>
        <taxon>Pseudomonadati</taxon>
        <taxon>Bacteroidota</taxon>
        <taxon>Bacteroidia</taxon>
        <taxon>Marinilabiliales</taxon>
        <taxon>Prolixibacteraceae</taxon>
        <taxon>Draconibacterium</taxon>
    </lineage>
</organism>
<accession>A0A9X3JA85</accession>
<protein>
    <submittedName>
        <fullName evidence="1">Uncharacterized protein</fullName>
    </submittedName>
</protein>
<evidence type="ECO:0000313" key="2">
    <source>
        <dbReference type="Proteomes" id="UP001145087"/>
    </source>
</evidence>
<dbReference type="AlphaFoldDB" id="A0A9X3JA85"/>
<name>A0A9X3JA85_9BACT</name>
<gene>
    <name evidence="1" type="ORF">OU798_24300</name>
</gene>
<comment type="caution">
    <text evidence="1">The sequence shown here is derived from an EMBL/GenBank/DDBJ whole genome shotgun (WGS) entry which is preliminary data.</text>
</comment>